<keyword evidence="2" id="KW-1185">Reference proteome</keyword>
<sequence length="566" mass="65925">MTKYCRTKNIELETFTTKYFVSDVFIDGEFVLYATLCGKIFKNNNIEKSFDSTSIQKRKNFHLQLNKYGFVSSGEDRKIVVVDNKGLWIIQETRNYVIKCYIYKSFVGTINKNGEVKIYYNRQLIKTLYYGPQCTNSLAFCGSKILLGLTSGQIFTHDLPETDFKLVDKNFIIEKIKEMDCNAEIYDNKQKTAASHNEKKPKKYQIMGNTINVLKNNLPHYTIKCTKPITYTKGFVGTKNGWLISNKTAYKISEDQINKIEKTHRFIKIHTKDKIFFVKLKFPIIYTGRCCGTYEKQSKTQNIYESKSFTATFRYKNEYSGFREISCAIRKRSYFICGTTESTVVLIKNNKIVDLLFVIGDVSSISLGSKNIYVSTLEGYLYKLKQYRKKLYIVKEVINNCKFRKFQIFKNNGKIKFIKNFDKFISRFLIKDNIFYGCTSDGILIVYNILARSTNFYKIDTTSLHSLCCNETRFFLSGDSHKIHVYDTEKNEILFSALGHSACIKYMQWTDKLYTISDDGYLKIWNADLKKIGEFNILIDRPECLVIIENLIFIFGFGVQVIDSHK</sequence>
<evidence type="ECO:0000313" key="1">
    <source>
        <dbReference type="EMBL" id="WUR03984.1"/>
    </source>
</evidence>
<reference evidence="1" key="1">
    <citation type="journal article" date="2024" name="BMC Genomics">
        <title>Functional annotation of a divergent genome using sequence and structure-based similarity.</title>
        <authorList>
            <person name="Svedberg D."/>
            <person name="Winiger R.R."/>
            <person name="Berg A."/>
            <person name="Sharma H."/>
            <person name="Tellgren-Roth C."/>
            <person name="Debrunner-Vossbrinck B.A."/>
            <person name="Vossbrinck C.R."/>
            <person name="Barandun J."/>
        </authorList>
    </citation>
    <scope>NUCLEOTIDE SEQUENCE</scope>
    <source>
        <strain evidence="1">Illinois isolate</strain>
    </source>
</reference>
<dbReference type="Proteomes" id="UP001334084">
    <property type="component" value="Chromosome 7"/>
</dbReference>
<dbReference type="EMBL" id="CP142732">
    <property type="protein sequence ID" value="WUR03984.1"/>
    <property type="molecule type" value="Genomic_DNA"/>
</dbReference>
<dbReference type="Gene3D" id="2.130.10.10">
    <property type="entry name" value="YVTN repeat-like/Quinoprotein amine dehydrogenase"/>
    <property type="match status" value="1"/>
</dbReference>
<dbReference type="SUPFAM" id="SSF50998">
    <property type="entry name" value="Quinoprotein alcohol dehydrogenase-like"/>
    <property type="match status" value="1"/>
</dbReference>
<evidence type="ECO:0000313" key="2">
    <source>
        <dbReference type="Proteomes" id="UP001334084"/>
    </source>
</evidence>
<dbReference type="InterPro" id="IPR015943">
    <property type="entry name" value="WD40/YVTN_repeat-like_dom_sf"/>
</dbReference>
<dbReference type="RefSeq" id="XP_065330129.1">
    <property type="nucleotide sequence ID" value="XM_065474057.1"/>
</dbReference>
<proteinExistence type="predicted"/>
<accession>A0AAX4JDD9</accession>
<dbReference type="KEGG" id="vnx:VNE69_07053"/>
<name>A0AAX4JDD9_9MICR</name>
<protein>
    <submittedName>
        <fullName evidence="1">Uncharacterized protein</fullName>
    </submittedName>
</protein>
<dbReference type="AlphaFoldDB" id="A0AAX4JDD9"/>
<organism evidence="1 2">
    <name type="scientific">Vairimorpha necatrix</name>
    <dbReference type="NCBI Taxonomy" id="6039"/>
    <lineage>
        <taxon>Eukaryota</taxon>
        <taxon>Fungi</taxon>
        <taxon>Fungi incertae sedis</taxon>
        <taxon>Microsporidia</taxon>
        <taxon>Nosematidae</taxon>
        <taxon>Vairimorpha</taxon>
    </lineage>
</organism>
<dbReference type="GeneID" id="90541809"/>
<gene>
    <name evidence="1" type="ORF">VNE69_07053</name>
</gene>
<dbReference type="InterPro" id="IPR011047">
    <property type="entry name" value="Quinoprotein_ADH-like_sf"/>
</dbReference>